<evidence type="ECO:0000256" key="1">
    <source>
        <dbReference type="ARBA" id="ARBA00004123"/>
    </source>
</evidence>
<evidence type="ECO:0000313" key="4">
    <source>
        <dbReference type="Proteomes" id="UP001497644"/>
    </source>
</evidence>
<dbReference type="InterPro" id="IPR007889">
    <property type="entry name" value="HTH_Psq"/>
</dbReference>
<evidence type="ECO:0000259" key="2">
    <source>
        <dbReference type="Pfam" id="PF05225"/>
    </source>
</evidence>
<reference evidence="3" key="1">
    <citation type="submission" date="2024-04" db="EMBL/GenBank/DDBJ databases">
        <authorList>
            <consortium name="Molecular Ecology Group"/>
        </authorList>
    </citation>
    <scope>NUCLEOTIDE SEQUENCE</scope>
</reference>
<accession>A0AAV2NQ22</accession>
<dbReference type="GO" id="GO:0005634">
    <property type="term" value="C:nucleus"/>
    <property type="evidence" value="ECO:0007669"/>
    <property type="project" value="UniProtKB-SubCell"/>
</dbReference>
<organism evidence="3 4">
    <name type="scientific">Lasius platythorax</name>
    <dbReference type="NCBI Taxonomy" id="488582"/>
    <lineage>
        <taxon>Eukaryota</taxon>
        <taxon>Metazoa</taxon>
        <taxon>Ecdysozoa</taxon>
        <taxon>Arthropoda</taxon>
        <taxon>Hexapoda</taxon>
        <taxon>Insecta</taxon>
        <taxon>Pterygota</taxon>
        <taxon>Neoptera</taxon>
        <taxon>Endopterygota</taxon>
        <taxon>Hymenoptera</taxon>
        <taxon>Apocrita</taxon>
        <taxon>Aculeata</taxon>
        <taxon>Formicoidea</taxon>
        <taxon>Formicidae</taxon>
        <taxon>Formicinae</taxon>
        <taxon>Lasius</taxon>
        <taxon>Lasius</taxon>
    </lineage>
</organism>
<dbReference type="Gene3D" id="1.10.10.60">
    <property type="entry name" value="Homeodomain-like"/>
    <property type="match status" value="1"/>
</dbReference>
<proteinExistence type="predicted"/>
<protein>
    <recommendedName>
        <fullName evidence="2">HTH psq-type domain-containing protein</fullName>
    </recommendedName>
</protein>
<dbReference type="AlphaFoldDB" id="A0AAV2NQ22"/>
<sequence length="122" mass="14284">MVRSYQKKTDRVNIDENAINSAISDVIEGGLSIRRAADKYNLKSATLQHKIEKKKRLEANNQEPTKYSSKYCSQQVFTVDQEKQLNEYIIKCSKMHYSLTLIQMRQHAYEFAKKLECRYPSS</sequence>
<dbReference type="Pfam" id="PF05225">
    <property type="entry name" value="HTH_psq"/>
    <property type="match status" value="1"/>
</dbReference>
<keyword evidence="4" id="KW-1185">Reference proteome</keyword>
<name>A0AAV2NQ22_9HYME</name>
<comment type="subcellular location">
    <subcellularLocation>
        <location evidence="1">Nucleus</location>
    </subcellularLocation>
</comment>
<gene>
    <name evidence="3" type="ORF">LPLAT_LOCUS8471</name>
</gene>
<dbReference type="GO" id="GO:0003677">
    <property type="term" value="F:DNA binding"/>
    <property type="evidence" value="ECO:0007669"/>
    <property type="project" value="InterPro"/>
</dbReference>
<dbReference type="SUPFAM" id="SSF46689">
    <property type="entry name" value="Homeodomain-like"/>
    <property type="match status" value="1"/>
</dbReference>
<dbReference type="InterPro" id="IPR009057">
    <property type="entry name" value="Homeodomain-like_sf"/>
</dbReference>
<dbReference type="Proteomes" id="UP001497644">
    <property type="component" value="Chromosome 4"/>
</dbReference>
<dbReference type="EMBL" id="OZ034827">
    <property type="protein sequence ID" value="CAL1682569.1"/>
    <property type="molecule type" value="Genomic_DNA"/>
</dbReference>
<evidence type="ECO:0000313" key="3">
    <source>
        <dbReference type="EMBL" id="CAL1682569.1"/>
    </source>
</evidence>
<feature type="domain" description="HTH psq-type" evidence="2">
    <location>
        <begin position="16"/>
        <end position="50"/>
    </location>
</feature>